<dbReference type="Proteomes" id="UP000622547">
    <property type="component" value="Unassembled WGS sequence"/>
</dbReference>
<dbReference type="RefSeq" id="WP_204073058.1">
    <property type="nucleotide sequence ID" value="NZ_BAABHI010000037.1"/>
</dbReference>
<dbReference type="AlphaFoldDB" id="A0A8J3UE72"/>
<dbReference type="PROSITE" id="PS50106">
    <property type="entry name" value="PDZ"/>
    <property type="match status" value="1"/>
</dbReference>
<dbReference type="GO" id="GO:0006508">
    <property type="term" value="P:proteolysis"/>
    <property type="evidence" value="ECO:0007669"/>
    <property type="project" value="UniProtKB-KW"/>
</dbReference>
<dbReference type="PANTHER" id="PTHR10046">
    <property type="entry name" value="ATP DEPENDENT LON PROTEASE FAMILY MEMBER"/>
    <property type="match status" value="1"/>
</dbReference>
<dbReference type="EMBL" id="BOOP01000008">
    <property type="protein sequence ID" value="GII37395.1"/>
    <property type="molecule type" value="Genomic_DNA"/>
</dbReference>
<dbReference type="EC" id="3.4.21.53" evidence="1"/>
<proteinExistence type="inferred from homology"/>
<dbReference type="InterPro" id="IPR001478">
    <property type="entry name" value="PDZ"/>
</dbReference>
<feature type="domain" description="Lon proteolytic" evidence="3">
    <location>
        <begin position="234"/>
        <end position="335"/>
    </location>
</feature>
<protein>
    <recommendedName>
        <fullName evidence="1">endopeptidase La</fullName>
        <ecNumber evidence="1">3.4.21.53</ecNumber>
    </recommendedName>
</protein>
<dbReference type="GO" id="GO:0004252">
    <property type="term" value="F:serine-type endopeptidase activity"/>
    <property type="evidence" value="ECO:0007669"/>
    <property type="project" value="UniProtKB-UniRule"/>
</dbReference>
<reference evidence="4 5" key="1">
    <citation type="submission" date="2021-01" db="EMBL/GenBank/DDBJ databases">
        <title>Whole genome shotgun sequence of Planotetraspora phitsanulokensis NBRC 104273.</title>
        <authorList>
            <person name="Komaki H."/>
            <person name="Tamura T."/>
        </authorList>
    </citation>
    <scope>NUCLEOTIDE SEQUENCE [LARGE SCALE GENOMIC DNA]</scope>
    <source>
        <strain evidence="4 5">NBRC 104273</strain>
    </source>
</reference>
<dbReference type="GO" id="GO:0004176">
    <property type="term" value="F:ATP-dependent peptidase activity"/>
    <property type="evidence" value="ECO:0007669"/>
    <property type="project" value="UniProtKB-UniRule"/>
</dbReference>
<dbReference type="InterPro" id="IPR014721">
    <property type="entry name" value="Ribsml_uS5_D2-typ_fold_subgr"/>
</dbReference>
<comment type="caution">
    <text evidence="4">The sequence shown here is derived from an EMBL/GenBank/DDBJ whole genome shotgun (WGS) entry which is preliminary data.</text>
</comment>
<keyword evidence="1" id="KW-0378">Hydrolase</keyword>
<keyword evidence="1" id="KW-0720">Serine protease</keyword>
<evidence type="ECO:0000313" key="5">
    <source>
        <dbReference type="Proteomes" id="UP000622547"/>
    </source>
</evidence>
<dbReference type="InterPro" id="IPR027065">
    <property type="entry name" value="Lon_Prtase"/>
</dbReference>
<comment type="catalytic activity">
    <reaction evidence="1">
        <text>Hydrolysis of proteins in presence of ATP.</text>
        <dbReference type="EC" id="3.4.21.53"/>
    </reaction>
</comment>
<dbReference type="PROSITE" id="PS51786">
    <property type="entry name" value="LON_PROTEOLYTIC"/>
    <property type="match status" value="1"/>
</dbReference>
<dbReference type="Pfam" id="PF05362">
    <property type="entry name" value="Lon_C"/>
    <property type="match status" value="1"/>
</dbReference>
<dbReference type="InterPro" id="IPR020568">
    <property type="entry name" value="Ribosomal_Su5_D2-typ_SF"/>
</dbReference>
<dbReference type="GO" id="GO:0030163">
    <property type="term" value="P:protein catabolic process"/>
    <property type="evidence" value="ECO:0007669"/>
    <property type="project" value="InterPro"/>
</dbReference>
<dbReference type="Gene3D" id="3.30.230.10">
    <property type="match status" value="1"/>
</dbReference>
<comment type="similarity">
    <text evidence="1">Belongs to the peptidase S16 family.</text>
</comment>
<gene>
    <name evidence="4" type="ORF">Pph01_23980</name>
</gene>
<feature type="active site" evidence="1">
    <location>
        <position position="242"/>
    </location>
</feature>
<evidence type="ECO:0000259" key="3">
    <source>
        <dbReference type="PROSITE" id="PS51786"/>
    </source>
</evidence>
<evidence type="ECO:0000313" key="4">
    <source>
        <dbReference type="EMBL" id="GII37395.1"/>
    </source>
</evidence>
<name>A0A8J3UE72_9ACTN</name>
<dbReference type="InterPro" id="IPR008269">
    <property type="entry name" value="Lon_proteolytic"/>
</dbReference>
<dbReference type="SUPFAM" id="SSF54211">
    <property type="entry name" value="Ribosomal protein S5 domain 2-like"/>
    <property type="match status" value="1"/>
</dbReference>
<dbReference type="InterPro" id="IPR036034">
    <property type="entry name" value="PDZ_sf"/>
</dbReference>
<sequence>MSRRALALMVAGFLTVALALFGAMLPVPYVALSPGPTENTIGDANGKPVITIDGHQTYPTDGKLSLVTVAYQGGPDNRLDLLTALRGWANPSIAVVPEEAIFPRTSSLQQVEQENTQEMTDSQQSATAAALNALKVPIQESISVAQTDKGAPADGKLKPGDVITAVDGTQVTELDAVAAAVQKHKAGEPVRFTVRRGGSSTDVTVTAGKADDGRTVVGVRMQTTYTFPFKVDISVGDVGGPSAGLMFSLGIYDKLTPGSITGGKSVAGTGTIDPAGNVGPIGGIEQKMVGARSAGATIFLTPAENCSDAVKAAPKGLRLVKVDTLSSAIKALDTLRAGSGDVPACTAG</sequence>
<dbReference type="GO" id="GO:0005524">
    <property type="term" value="F:ATP binding"/>
    <property type="evidence" value="ECO:0007669"/>
    <property type="project" value="InterPro"/>
</dbReference>
<feature type="active site" evidence="1">
    <location>
        <position position="287"/>
    </location>
</feature>
<evidence type="ECO:0000259" key="2">
    <source>
        <dbReference type="PROSITE" id="PS50106"/>
    </source>
</evidence>
<dbReference type="SMART" id="SM00228">
    <property type="entry name" value="PDZ"/>
    <property type="match status" value="1"/>
</dbReference>
<organism evidence="4 5">
    <name type="scientific">Planotetraspora phitsanulokensis</name>
    <dbReference type="NCBI Taxonomy" id="575192"/>
    <lineage>
        <taxon>Bacteria</taxon>
        <taxon>Bacillati</taxon>
        <taxon>Actinomycetota</taxon>
        <taxon>Actinomycetes</taxon>
        <taxon>Streptosporangiales</taxon>
        <taxon>Streptosporangiaceae</taxon>
        <taxon>Planotetraspora</taxon>
    </lineage>
</organism>
<keyword evidence="5" id="KW-1185">Reference proteome</keyword>
<dbReference type="SUPFAM" id="SSF50156">
    <property type="entry name" value="PDZ domain-like"/>
    <property type="match status" value="1"/>
</dbReference>
<accession>A0A8J3UE72</accession>
<evidence type="ECO:0000256" key="1">
    <source>
        <dbReference type="PROSITE-ProRule" id="PRU01122"/>
    </source>
</evidence>
<dbReference type="Pfam" id="PF13180">
    <property type="entry name" value="PDZ_2"/>
    <property type="match status" value="1"/>
</dbReference>
<keyword evidence="1" id="KW-0645">Protease</keyword>
<feature type="domain" description="PDZ" evidence="2">
    <location>
        <begin position="141"/>
        <end position="198"/>
    </location>
</feature>